<dbReference type="Pfam" id="PF01850">
    <property type="entry name" value="PIN"/>
    <property type="match status" value="1"/>
</dbReference>
<comment type="caution">
    <text evidence="7">The sequence shown here is derived from an EMBL/GenBank/DDBJ whole genome shotgun (WGS) entry which is preliminary data.</text>
</comment>
<dbReference type="InterPro" id="IPR002716">
    <property type="entry name" value="PIN_dom"/>
</dbReference>
<protein>
    <submittedName>
        <fullName evidence="7">Type II toxin-antitoxin system VapC family toxin</fullName>
    </submittedName>
</protein>
<dbReference type="PANTHER" id="PTHR42740:SF1">
    <property type="entry name" value="RIBONUCLEASE VAPC3"/>
    <property type="match status" value="1"/>
</dbReference>
<reference evidence="7" key="1">
    <citation type="submission" date="2021-06" db="EMBL/GenBank/DDBJ databases">
        <authorList>
            <person name="Huq M.A."/>
        </authorList>
    </citation>
    <scope>NUCLEOTIDE SEQUENCE</scope>
    <source>
        <strain evidence="7">MAH-26</strain>
    </source>
</reference>
<evidence type="ECO:0000313" key="8">
    <source>
        <dbReference type="Proteomes" id="UP000812270"/>
    </source>
</evidence>
<evidence type="ECO:0000313" key="7">
    <source>
        <dbReference type="EMBL" id="MBV4355562.1"/>
    </source>
</evidence>
<organism evidence="7 8">
    <name type="scientific">Pinibacter aurantiacus</name>
    <dbReference type="NCBI Taxonomy" id="2851599"/>
    <lineage>
        <taxon>Bacteria</taxon>
        <taxon>Pseudomonadati</taxon>
        <taxon>Bacteroidota</taxon>
        <taxon>Chitinophagia</taxon>
        <taxon>Chitinophagales</taxon>
        <taxon>Chitinophagaceae</taxon>
        <taxon>Pinibacter</taxon>
    </lineage>
</organism>
<evidence type="ECO:0000256" key="2">
    <source>
        <dbReference type="ARBA" id="ARBA00022722"/>
    </source>
</evidence>
<evidence type="ECO:0000256" key="4">
    <source>
        <dbReference type="ARBA" id="ARBA00022801"/>
    </source>
</evidence>
<proteinExistence type="predicted"/>
<keyword evidence="5" id="KW-0460">Magnesium</keyword>
<keyword evidence="4" id="KW-0378">Hydrolase</keyword>
<dbReference type="Proteomes" id="UP000812270">
    <property type="component" value="Unassembled WGS sequence"/>
</dbReference>
<evidence type="ECO:0000256" key="5">
    <source>
        <dbReference type="ARBA" id="ARBA00022842"/>
    </source>
</evidence>
<evidence type="ECO:0000256" key="1">
    <source>
        <dbReference type="ARBA" id="ARBA00022649"/>
    </source>
</evidence>
<gene>
    <name evidence="7" type="ORF">KTO63_00290</name>
</gene>
<dbReference type="CDD" id="cd09881">
    <property type="entry name" value="PIN_VapC4-5_FitB-like"/>
    <property type="match status" value="1"/>
</dbReference>
<keyword evidence="3" id="KW-0479">Metal-binding</keyword>
<dbReference type="InterPro" id="IPR051749">
    <property type="entry name" value="PINc/VapC_TA_RNase"/>
</dbReference>
<name>A0A9E2W729_9BACT</name>
<sequence length="85" mass="9849">MRYTQAHLKNQIDFWKNVFKEIIILSLDETCVDTAVLINANLKRKRKQIDLADLLIASTAVSNNLPLVTLNRKHFDRIDELSILD</sequence>
<dbReference type="GO" id="GO:0046872">
    <property type="term" value="F:metal ion binding"/>
    <property type="evidence" value="ECO:0007669"/>
    <property type="project" value="UniProtKB-KW"/>
</dbReference>
<dbReference type="GO" id="GO:0004540">
    <property type="term" value="F:RNA nuclease activity"/>
    <property type="evidence" value="ECO:0007669"/>
    <property type="project" value="TreeGrafter"/>
</dbReference>
<feature type="domain" description="PIN" evidence="6">
    <location>
        <begin position="19"/>
        <end position="80"/>
    </location>
</feature>
<dbReference type="AlphaFoldDB" id="A0A9E2W729"/>
<dbReference type="RefSeq" id="WP_217789116.1">
    <property type="nucleotide sequence ID" value="NZ_JAHSPG010000001.1"/>
</dbReference>
<evidence type="ECO:0000259" key="6">
    <source>
        <dbReference type="Pfam" id="PF01850"/>
    </source>
</evidence>
<keyword evidence="2" id="KW-0540">Nuclease</keyword>
<dbReference type="PANTHER" id="PTHR42740">
    <property type="entry name" value="RIBONUCLEASE VAPC3"/>
    <property type="match status" value="1"/>
</dbReference>
<evidence type="ECO:0000256" key="3">
    <source>
        <dbReference type="ARBA" id="ARBA00022723"/>
    </source>
</evidence>
<accession>A0A9E2W729</accession>
<keyword evidence="8" id="KW-1185">Reference proteome</keyword>
<dbReference type="EMBL" id="JAHSPG010000001">
    <property type="protein sequence ID" value="MBV4355562.1"/>
    <property type="molecule type" value="Genomic_DNA"/>
</dbReference>
<dbReference type="GO" id="GO:0016787">
    <property type="term" value="F:hydrolase activity"/>
    <property type="evidence" value="ECO:0007669"/>
    <property type="project" value="UniProtKB-KW"/>
</dbReference>
<keyword evidence="1" id="KW-1277">Toxin-antitoxin system</keyword>